<proteinExistence type="predicted"/>
<dbReference type="GeneID" id="63842806"/>
<name>A0A9P5CMK1_CRYP1</name>
<gene>
    <name evidence="1" type="ORF">M406DRAFT_73956</name>
</gene>
<dbReference type="RefSeq" id="XP_040774298.1">
    <property type="nucleotide sequence ID" value="XM_040925677.1"/>
</dbReference>
<dbReference type="EMBL" id="MU032349">
    <property type="protein sequence ID" value="KAF3763337.1"/>
    <property type="molecule type" value="Genomic_DNA"/>
</dbReference>
<sequence length="160" mass="17334">MLHPGLILPQHGWALALEEDSWALGRGLYPPRPTWGIIRALSIYGKCYYDTPTYVERGAGRRGINASKRRESGEKGEGVGKSVGSCVHGRNVALSLKTGRLHHTGTTLDTANVTATISRITSVRPQWPVDLKISATRPASIQYSSLSVLESIKAFAPPLS</sequence>
<organism evidence="1 2">
    <name type="scientific">Cryphonectria parasitica (strain ATCC 38755 / EP155)</name>
    <dbReference type="NCBI Taxonomy" id="660469"/>
    <lineage>
        <taxon>Eukaryota</taxon>
        <taxon>Fungi</taxon>
        <taxon>Dikarya</taxon>
        <taxon>Ascomycota</taxon>
        <taxon>Pezizomycotina</taxon>
        <taxon>Sordariomycetes</taxon>
        <taxon>Sordariomycetidae</taxon>
        <taxon>Diaporthales</taxon>
        <taxon>Cryphonectriaceae</taxon>
        <taxon>Cryphonectria-Endothia species complex</taxon>
        <taxon>Cryphonectria</taxon>
    </lineage>
</organism>
<protein>
    <submittedName>
        <fullName evidence="1">Uncharacterized protein</fullName>
    </submittedName>
</protein>
<evidence type="ECO:0000313" key="2">
    <source>
        <dbReference type="Proteomes" id="UP000803844"/>
    </source>
</evidence>
<dbReference type="Proteomes" id="UP000803844">
    <property type="component" value="Unassembled WGS sequence"/>
</dbReference>
<accession>A0A9P5CMK1</accession>
<keyword evidence="2" id="KW-1185">Reference proteome</keyword>
<comment type="caution">
    <text evidence="1">The sequence shown here is derived from an EMBL/GenBank/DDBJ whole genome shotgun (WGS) entry which is preliminary data.</text>
</comment>
<evidence type="ECO:0000313" key="1">
    <source>
        <dbReference type="EMBL" id="KAF3763337.1"/>
    </source>
</evidence>
<reference evidence="1" key="1">
    <citation type="journal article" date="2020" name="Phytopathology">
        <title>Genome sequence of the chestnut blight fungus Cryphonectria parasitica EP155: A fundamental resource for an archetypical invasive plant pathogen.</title>
        <authorList>
            <person name="Crouch J.A."/>
            <person name="Dawe A."/>
            <person name="Aerts A."/>
            <person name="Barry K."/>
            <person name="Churchill A.C.L."/>
            <person name="Grimwood J."/>
            <person name="Hillman B."/>
            <person name="Milgroom M.G."/>
            <person name="Pangilinan J."/>
            <person name="Smith M."/>
            <person name="Salamov A."/>
            <person name="Schmutz J."/>
            <person name="Yadav J."/>
            <person name="Grigoriev I.V."/>
            <person name="Nuss D."/>
        </authorList>
    </citation>
    <scope>NUCLEOTIDE SEQUENCE</scope>
    <source>
        <strain evidence="1">EP155</strain>
    </source>
</reference>
<dbReference type="AlphaFoldDB" id="A0A9P5CMK1"/>